<evidence type="ECO:0000256" key="1">
    <source>
        <dbReference type="SAM" id="MobiDB-lite"/>
    </source>
</evidence>
<comment type="caution">
    <text evidence="2">The sequence shown here is derived from an EMBL/GenBank/DDBJ whole genome shotgun (WGS) entry which is preliminary data.</text>
</comment>
<dbReference type="Proteomes" id="UP001164929">
    <property type="component" value="Chromosome 2"/>
</dbReference>
<dbReference type="EMBL" id="JAQIZT010000002">
    <property type="protein sequence ID" value="KAJ7005430.1"/>
    <property type="molecule type" value="Genomic_DNA"/>
</dbReference>
<proteinExistence type="predicted"/>
<name>A0AAD6RAL7_9ROSI</name>
<protein>
    <submittedName>
        <fullName evidence="2">Uncharacterized protein</fullName>
    </submittedName>
</protein>
<gene>
    <name evidence="2" type="ORF">NC653_004903</name>
</gene>
<sequence>MADVAWKSDLEGIHPKHHHLHEKSPGMNRFTDTKNKPVDEELELKSLQQASINETGIQFPFKEATVLITKNLVGGFVVTDDMVPSNTVEEAEVVLMTRTMRLLLSENGGGRGCFTFMAKCLVAKPEGTGFSYVVTAEIDARGGCRKVEYRFQDERDNCAMLFD</sequence>
<accession>A0AAD6RAL7</accession>
<feature type="region of interest" description="Disordered" evidence="1">
    <location>
        <begin position="15"/>
        <end position="34"/>
    </location>
</feature>
<evidence type="ECO:0000313" key="3">
    <source>
        <dbReference type="Proteomes" id="UP001164929"/>
    </source>
</evidence>
<keyword evidence="3" id="KW-1185">Reference proteome</keyword>
<dbReference type="AlphaFoldDB" id="A0AAD6RAL7"/>
<evidence type="ECO:0000313" key="2">
    <source>
        <dbReference type="EMBL" id="KAJ7005430.1"/>
    </source>
</evidence>
<organism evidence="2 3">
    <name type="scientific">Populus alba x Populus x berolinensis</name>
    <dbReference type="NCBI Taxonomy" id="444605"/>
    <lineage>
        <taxon>Eukaryota</taxon>
        <taxon>Viridiplantae</taxon>
        <taxon>Streptophyta</taxon>
        <taxon>Embryophyta</taxon>
        <taxon>Tracheophyta</taxon>
        <taxon>Spermatophyta</taxon>
        <taxon>Magnoliopsida</taxon>
        <taxon>eudicotyledons</taxon>
        <taxon>Gunneridae</taxon>
        <taxon>Pentapetalae</taxon>
        <taxon>rosids</taxon>
        <taxon>fabids</taxon>
        <taxon>Malpighiales</taxon>
        <taxon>Salicaceae</taxon>
        <taxon>Saliceae</taxon>
        <taxon>Populus</taxon>
    </lineage>
</organism>
<reference evidence="2" key="1">
    <citation type="journal article" date="2023" name="Mol. Ecol. Resour.">
        <title>Chromosome-level genome assembly of a triploid poplar Populus alba 'Berolinensis'.</title>
        <authorList>
            <person name="Chen S."/>
            <person name="Yu Y."/>
            <person name="Wang X."/>
            <person name="Wang S."/>
            <person name="Zhang T."/>
            <person name="Zhou Y."/>
            <person name="He R."/>
            <person name="Meng N."/>
            <person name="Wang Y."/>
            <person name="Liu W."/>
            <person name="Liu Z."/>
            <person name="Liu J."/>
            <person name="Guo Q."/>
            <person name="Huang H."/>
            <person name="Sederoff R.R."/>
            <person name="Wang G."/>
            <person name="Qu G."/>
            <person name="Chen S."/>
        </authorList>
    </citation>
    <scope>NUCLEOTIDE SEQUENCE</scope>
    <source>
        <strain evidence="2">SC-2020</strain>
    </source>
</reference>